<keyword evidence="3" id="KW-1185">Reference proteome</keyword>
<reference evidence="2 3" key="1">
    <citation type="submission" date="2019-10" db="EMBL/GenBank/DDBJ databases">
        <title>Taxonomy of Antarctic Massilia spp.: description of Massilia rubra sp. nov., Massilia aquatica sp. nov., Massilia mucilaginosa sp. nov., Massilia frigida sp. nov. isolated from streams, lakes and regoliths.</title>
        <authorList>
            <person name="Holochova P."/>
            <person name="Sedlacek I."/>
            <person name="Kralova S."/>
            <person name="Maslanova I."/>
            <person name="Busse H.-J."/>
            <person name="Stankova E."/>
            <person name="Vrbovska V."/>
            <person name="Kovarovic V."/>
            <person name="Bartak M."/>
            <person name="Svec P."/>
            <person name="Pantucek R."/>
        </authorList>
    </citation>
    <scope>NUCLEOTIDE SEQUENCE [LARGE SCALE GENOMIC DNA]</scope>
    <source>
        <strain evidence="2 3">CCM 8733</strain>
    </source>
</reference>
<evidence type="ECO:0000313" key="2">
    <source>
        <dbReference type="EMBL" id="NHZ93895.1"/>
    </source>
</evidence>
<evidence type="ECO:0008006" key="4">
    <source>
        <dbReference type="Google" id="ProtNLM"/>
    </source>
</evidence>
<dbReference type="EMBL" id="WHJH01000111">
    <property type="protein sequence ID" value="NHZ93895.1"/>
    <property type="molecule type" value="Genomic_DNA"/>
</dbReference>
<dbReference type="RefSeq" id="WP_166882577.1">
    <property type="nucleotide sequence ID" value="NZ_WHJH01000111.1"/>
</dbReference>
<sequence length="143" mass="15869">MSILSGLIPPKTSTGSLIWGMVFFCASVSLLLFGYSGIKDRGEFIKSTSRANGIVISKENGKYHADIRFSTEKGEVVNYTQHGYTSFEVGENVSVLYYAHDPRKDPSTDAFGSLWGGSITLFVLGLLTLFFSWLSIFKSKYRI</sequence>
<dbReference type="Proteomes" id="UP000609726">
    <property type="component" value="Unassembled WGS sequence"/>
</dbReference>
<keyword evidence="1" id="KW-0812">Transmembrane</keyword>
<feature type="transmembrane region" description="Helical" evidence="1">
    <location>
        <begin position="114"/>
        <end position="137"/>
    </location>
</feature>
<gene>
    <name evidence="2" type="ORF">F2P45_33595</name>
</gene>
<accession>A0ABX0P3L4</accession>
<organism evidence="2 3">
    <name type="scientific">Massilia mucilaginosa</name>
    <dbReference type="NCBI Taxonomy" id="2609282"/>
    <lineage>
        <taxon>Bacteria</taxon>
        <taxon>Pseudomonadati</taxon>
        <taxon>Pseudomonadota</taxon>
        <taxon>Betaproteobacteria</taxon>
        <taxon>Burkholderiales</taxon>
        <taxon>Oxalobacteraceae</taxon>
        <taxon>Telluria group</taxon>
        <taxon>Massilia</taxon>
    </lineage>
</organism>
<evidence type="ECO:0000313" key="3">
    <source>
        <dbReference type="Proteomes" id="UP000609726"/>
    </source>
</evidence>
<keyword evidence="1" id="KW-0472">Membrane</keyword>
<evidence type="ECO:0000256" key="1">
    <source>
        <dbReference type="SAM" id="Phobius"/>
    </source>
</evidence>
<keyword evidence="1" id="KW-1133">Transmembrane helix</keyword>
<protein>
    <recommendedName>
        <fullName evidence="4">DUF3592 domain-containing protein</fullName>
    </recommendedName>
</protein>
<proteinExistence type="predicted"/>
<name>A0ABX0P3L4_9BURK</name>
<feature type="transmembrane region" description="Helical" evidence="1">
    <location>
        <begin position="17"/>
        <end position="38"/>
    </location>
</feature>
<comment type="caution">
    <text evidence="2">The sequence shown here is derived from an EMBL/GenBank/DDBJ whole genome shotgun (WGS) entry which is preliminary data.</text>
</comment>